<keyword evidence="9" id="KW-1185">Reference proteome</keyword>
<evidence type="ECO:0000256" key="5">
    <source>
        <dbReference type="PROSITE-ProRule" id="PRU10141"/>
    </source>
</evidence>
<evidence type="ECO:0000313" key="9">
    <source>
        <dbReference type="Proteomes" id="UP001497522"/>
    </source>
</evidence>
<dbReference type="SMART" id="SM00220">
    <property type="entry name" value="S_TKc"/>
    <property type="match status" value="2"/>
</dbReference>
<dbReference type="InterPro" id="IPR011990">
    <property type="entry name" value="TPR-like_helical_dom_sf"/>
</dbReference>
<feature type="binding site" evidence="5">
    <location>
        <position position="214"/>
    </location>
    <ligand>
        <name>ATP</name>
        <dbReference type="ChEBI" id="CHEBI:30616"/>
    </ligand>
</feature>
<protein>
    <recommendedName>
        <fullName evidence="7">Protein kinase domain-containing protein</fullName>
    </recommendedName>
</protein>
<reference evidence="8" key="1">
    <citation type="submission" date="2024-03" db="EMBL/GenBank/DDBJ databases">
        <authorList>
            <consortium name="ELIXIR-Norway"/>
            <consortium name="Elixir Norway"/>
        </authorList>
    </citation>
    <scope>NUCLEOTIDE SEQUENCE</scope>
</reference>
<dbReference type="Pfam" id="PF00069">
    <property type="entry name" value="Pkinase"/>
    <property type="match status" value="2"/>
</dbReference>
<dbReference type="InterPro" id="IPR011009">
    <property type="entry name" value="Kinase-like_dom_sf"/>
</dbReference>
<evidence type="ECO:0000256" key="4">
    <source>
        <dbReference type="ARBA" id="ARBA00022840"/>
    </source>
</evidence>
<keyword evidence="1" id="KW-0808">Transferase</keyword>
<dbReference type="InterPro" id="IPR051681">
    <property type="entry name" value="Ser/Thr_Kinases-Pseudokinases"/>
</dbReference>
<evidence type="ECO:0000256" key="2">
    <source>
        <dbReference type="ARBA" id="ARBA00022741"/>
    </source>
</evidence>
<dbReference type="PROSITE" id="PS00108">
    <property type="entry name" value="PROTEIN_KINASE_ST"/>
    <property type="match status" value="2"/>
</dbReference>
<sequence length="1022" mass="114673">MEQFRDRVKEVANIVAAVREGATASMINGKQCGTLASLYDRIDDYLKKLVEMDAANDVRLLPLLDEIIRVLERGKVLVLQYGSAQWFELAVTRGDNREAFKEIHLLLETSMKTLRNHISQDLPASSLCWHISSAKQEMRAIAEEDHDKILETLQMFYENFPTAIAKLKGTPEMFNLPINMKIDLREVKCGKKIGGGAYGLVREACWLGCNFAVKIIRTKDINALKKEVEILAKLSHPHIVQLVGFSEGYPTSMILMELMDGDLRHLIKDRVKSTPQAPPFPPEVAMDIISQIAAGMAYLHKQGVFHGDLKASNVLVNNRGGRIEAKIADFGVSQTVQLTKCFDTSKHSDGDIASGTSVYSHLSFSGVVGTTGWRAPEVSHIQTKEGETSSVKPTYTGKADVFSFAMTCYEVVSGKLPYSSDLPRQSVNELIRKGVRPELPEDINPRLSSLIQKCWQTEARKRPTFENICFDLQEMKALKTKAEGREKFQEIEALETKAQERQKFQKRKKSDELPLNLRIESQKITLERQIGEGAYGLVHEASWLGCKIAVKIIETSEISVLQQEVNNLAGLRHPNIVQLLGFSVAKPKEEENNKGKGKGKDQGKNKGRKSMILMELMDEDLHHLIEERGFPPFRQVVAIDIISQIAAGMAYLHGKGIVHGDLKASNVLIKHHGGQIDAKITDFGVSQKIQLDMRGDASSSDANSTSSMYSLNSLSKVVGTTGWMAPEVFDMQVTVEPKYNGKAPKYNGKADVYSFAITCSEVLTGKPPFGKHVERRSISKLVRRGVRPELPVDINTKLSSLIQYCWETDPRQRPTFEDICAELQEIKQVPSYRMIGTSQGDPVPALTFSPLGKAFSQNDLTAVHEILVKRGYKDDELSFQVLSKKIQDMLNSRRQGDRAFREKDYEQAIDCYSQFVDVGAFVSPTVFARRSLAYLLNDQAQAALRDAKQAQYFHREWPTACYMQAAALSKLGMEEDAKNMLKEGAALDSRRLNSWATQDYSLASLFRKLFSTFMWRVIRLLW</sequence>
<dbReference type="Pfam" id="PF25575">
    <property type="entry name" value="TPR_BSK1_C"/>
    <property type="match status" value="1"/>
</dbReference>
<dbReference type="InterPro" id="IPR000719">
    <property type="entry name" value="Prot_kinase_dom"/>
</dbReference>
<dbReference type="PROSITE" id="PS50011">
    <property type="entry name" value="PROTEIN_KINASE_DOM"/>
    <property type="match status" value="2"/>
</dbReference>
<dbReference type="Gene3D" id="1.10.510.10">
    <property type="entry name" value="Transferase(Phosphotransferase) domain 1"/>
    <property type="match status" value="2"/>
</dbReference>
<evidence type="ECO:0000256" key="1">
    <source>
        <dbReference type="ARBA" id="ARBA00022679"/>
    </source>
</evidence>
<evidence type="ECO:0000256" key="3">
    <source>
        <dbReference type="ARBA" id="ARBA00022777"/>
    </source>
</evidence>
<keyword evidence="2 5" id="KW-0547">Nucleotide-binding</keyword>
<dbReference type="EMBL" id="OZ023709">
    <property type="protein sequence ID" value="CAK9881791.1"/>
    <property type="molecule type" value="Genomic_DNA"/>
</dbReference>
<feature type="compositionally biased region" description="Basic and acidic residues" evidence="6">
    <location>
        <begin position="588"/>
        <end position="604"/>
    </location>
</feature>
<dbReference type="PANTHER" id="PTHR44329:SF260">
    <property type="entry name" value="PROTEIN KINASE DOMAIN-CONTAINING PROTEIN"/>
    <property type="match status" value="1"/>
</dbReference>
<organism evidence="8 9">
    <name type="scientific">Sphagnum jensenii</name>
    <dbReference type="NCBI Taxonomy" id="128206"/>
    <lineage>
        <taxon>Eukaryota</taxon>
        <taxon>Viridiplantae</taxon>
        <taxon>Streptophyta</taxon>
        <taxon>Embryophyta</taxon>
        <taxon>Bryophyta</taxon>
        <taxon>Sphagnophytina</taxon>
        <taxon>Sphagnopsida</taxon>
        <taxon>Sphagnales</taxon>
        <taxon>Sphagnaceae</taxon>
        <taxon>Sphagnum</taxon>
    </lineage>
</organism>
<dbReference type="Proteomes" id="UP001497522">
    <property type="component" value="Chromosome 8"/>
</dbReference>
<keyword evidence="4 5" id="KW-0067">ATP-binding</keyword>
<evidence type="ECO:0000256" key="6">
    <source>
        <dbReference type="SAM" id="MobiDB-lite"/>
    </source>
</evidence>
<dbReference type="PROSITE" id="PS00107">
    <property type="entry name" value="PROTEIN_KINASE_ATP"/>
    <property type="match status" value="2"/>
</dbReference>
<dbReference type="InterPro" id="IPR008271">
    <property type="entry name" value="Ser/Thr_kinase_AS"/>
</dbReference>
<gene>
    <name evidence="8" type="ORF">CSSPJE1EN2_LOCUS23147</name>
</gene>
<dbReference type="SUPFAM" id="SSF48452">
    <property type="entry name" value="TPR-like"/>
    <property type="match status" value="1"/>
</dbReference>
<feature type="domain" description="Protein kinase" evidence="7">
    <location>
        <begin position="187"/>
        <end position="478"/>
    </location>
</feature>
<accession>A0ABP1BZC8</accession>
<evidence type="ECO:0000313" key="8">
    <source>
        <dbReference type="EMBL" id="CAK9881791.1"/>
    </source>
</evidence>
<dbReference type="PANTHER" id="PTHR44329">
    <property type="entry name" value="SERINE/THREONINE-PROTEIN KINASE TNNI3K-RELATED"/>
    <property type="match status" value="1"/>
</dbReference>
<dbReference type="Gene3D" id="1.25.40.10">
    <property type="entry name" value="Tetratricopeptide repeat domain"/>
    <property type="match status" value="1"/>
</dbReference>
<dbReference type="InterPro" id="IPR058209">
    <property type="entry name" value="TPR_BSK1_C"/>
</dbReference>
<evidence type="ECO:0000259" key="7">
    <source>
        <dbReference type="PROSITE" id="PS50011"/>
    </source>
</evidence>
<keyword evidence="3" id="KW-0418">Kinase</keyword>
<name>A0ABP1BZC8_9BRYO</name>
<feature type="domain" description="Protein kinase" evidence="7">
    <location>
        <begin position="524"/>
        <end position="832"/>
    </location>
</feature>
<dbReference type="Gene3D" id="3.30.200.20">
    <property type="entry name" value="Phosphorylase Kinase, domain 1"/>
    <property type="match status" value="1"/>
</dbReference>
<dbReference type="SUPFAM" id="SSF56112">
    <property type="entry name" value="Protein kinase-like (PK-like)"/>
    <property type="match status" value="2"/>
</dbReference>
<dbReference type="InterPro" id="IPR017441">
    <property type="entry name" value="Protein_kinase_ATP_BS"/>
</dbReference>
<proteinExistence type="predicted"/>
<feature type="binding site" evidence="5">
    <location>
        <position position="551"/>
    </location>
    <ligand>
        <name>ATP</name>
        <dbReference type="ChEBI" id="CHEBI:30616"/>
    </ligand>
</feature>
<feature type="region of interest" description="Disordered" evidence="6">
    <location>
        <begin position="588"/>
        <end position="607"/>
    </location>
</feature>